<evidence type="ECO:0000256" key="4">
    <source>
        <dbReference type="ARBA" id="ARBA00022448"/>
    </source>
</evidence>
<dbReference type="InterPro" id="IPR019335">
    <property type="entry name" value="COG7"/>
</dbReference>
<keyword evidence="4" id="KW-0813">Transport</keyword>
<feature type="coiled-coil region" evidence="9">
    <location>
        <begin position="91"/>
        <end position="146"/>
    </location>
</feature>
<evidence type="ECO:0000256" key="7">
    <source>
        <dbReference type="ARBA" id="ARBA00023136"/>
    </source>
</evidence>
<accession>A0AAE1Z666</accession>
<evidence type="ECO:0000313" key="10">
    <source>
        <dbReference type="EMBL" id="KAK4467893.1"/>
    </source>
</evidence>
<protein>
    <recommendedName>
        <fullName evidence="3">Conserved oligomeric Golgi complex subunit 7</fullName>
    </recommendedName>
    <alternativeName>
        <fullName evidence="8">Component of oligomeric Golgi complex 7</fullName>
    </alternativeName>
</protein>
<evidence type="ECO:0000256" key="8">
    <source>
        <dbReference type="ARBA" id="ARBA00031345"/>
    </source>
</evidence>
<dbReference type="GO" id="GO:0007030">
    <property type="term" value="P:Golgi organization"/>
    <property type="evidence" value="ECO:0007669"/>
    <property type="project" value="TreeGrafter"/>
</dbReference>
<sequence>MNCILSRLNIVDVVVVVVVVYEFDHFTRSDFNHIHWINEALKSSASDPSHLDQKASDLALQLQTQMNDVMQTLDHTCHEAIMAIPRVLREIDAVRIDALTLEADLKSLQQDNLQVDNKSQSIVNSLVELDRTRKNAQAAADALRETDRWINLTQCIDDLFETGDLDQLCSSIEGMDQCLISLIHLSDYDERIKQVDKYKNNLESLIAPKLIQSLDDLSLSMMMMMTANDDEKIVDHHRITSIHHENEKLIESTHHLINLLHRIGRKDAARKYYVNWLKEQVTGFWDRSTSKPLETATTSTLSDSLMTVLPSIIQKLSQYKSMVFTSNERSKLNCLPIFTDNEHIFDMNSSMINDVIYFYALLICFFKSQLNAKLFFQLQMEQSLHNHHEQQSYHIELLIDFTNSLESFKPFQTFTNSISNYQLIGCLFRITIGCLQCFEELLIPFYSNTTQEADCSIVKNNNIVDNNKVVHTSNNLKTGFIRLIQVFINPFINLPELFTNYIRKQFDYKLNELTITVNSNPSDVLEKLNEDIVNQSLALFYDTIHLCFEEIGAIAIPFVLDIIQ</sequence>
<dbReference type="PANTHER" id="PTHR21443:SF0">
    <property type="entry name" value="CONSERVED OLIGOMERIC GOLGI COMPLEX SUBUNIT 7"/>
    <property type="match status" value="1"/>
</dbReference>
<dbReference type="AlphaFoldDB" id="A0AAE1Z666"/>
<reference evidence="10" key="1">
    <citation type="submission" date="2022-04" db="EMBL/GenBank/DDBJ databases">
        <authorList>
            <person name="Xu L."/>
            <person name="Lv Z."/>
        </authorList>
    </citation>
    <scope>NUCLEOTIDE SEQUENCE</scope>
    <source>
        <strain evidence="10">LV_2022a</strain>
    </source>
</reference>
<feature type="non-terminal residue" evidence="10">
    <location>
        <position position="564"/>
    </location>
</feature>
<dbReference type="GO" id="GO:0006886">
    <property type="term" value="P:intracellular protein transport"/>
    <property type="evidence" value="ECO:0007669"/>
    <property type="project" value="InterPro"/>
</dbReference>
<evidence type="ECO:0000256" key="2">
    <source>
        <dbReference type="ARBA" id="ARBA00005831"/>
    </source>
</evidence>
<name>A0AAE1Z666_SCHME</name>
<dbReference type="Proteomes" id="UP001292079">
    <property type="component" value="Unassembled WGS sequence"/>
</dbReference>
<proteinExistence type="inferred from homology"/>
<dbReference type="GO" id="GO:0006890">
    <property type="term" value="P:retrograde vesicle-mediated transport, Golgi to endoplasmic reticulum"/>
    <property type="evidence" value="ECO:0007669"/>
    <property type="project" value="TreeGrafter"/>
</dbReference>
<evidence type="ECO:0000256" key="1">
    <source>
        <dbReference type="ARBA" id="ARBA00004395"/>
    </source>
</evidence>
<evidence type="ECO:0000256" key="3">
    <source>
        <dbReference type="ARBA" id="ARBA00020984"/>
    </source>
</evidence>
<evidence type="ECO:0000256" key="6">
    <source>
        <dbReference type="ARBA" id="ARBA00023034"/>
    </source>
</evidence>
<evidence type="ECO:0000256" key="5">
    <source>
        <dbReference type="ARBA" id="ARBA00022927"/>
    </source>
</evidence>
<dbReference type="Pfam" id="PF10191">
    <property type="entry name" value="COG7"/>
    <property type="match status" value="1"/>
</dbReference>
<reference evidence="10" key="2">
    <citation type="journal article" date="2023" name="Infect Dis Poverty">
        <title>Chromosome-scale genome of the human blood fluke Schistosoma mekongi and its implications for public health.</title>
        <authorList>
            <person name="Zhou M."/>
            <person name="Xu L."/>
            <person name="Xu D."/>
            <person name="Chen W."/>
            <person name="Khan J."/>
            <person name="Hu Y."/>
            <person name="Huang H."/>
            <person name="Wei H."/>
            <person name="Zhang Y."/>
            <person name="Chusongsang P."/>
            <person name="Tanasarnprasert K."/>
            <person name="Hu X."/>
            <person name="Limpanont Y."/>
            <person name="Lv Z."/>
        </authorList>
    </citation>
    <scope>NUCLEOTIDE SEQUENCE</scope>
    <source>
        <strain evidence="10">LV_2022a</strain>
    </source>
</reference>
<dbReference type="GO" id="GO:0017119">
    <property type="term" value="C:Golgi transport complex"/>
    <property type="evidence" value="ECO:0007669"/>
    <property type="project" value="InterPro"/>
</dbReference>
<organism evidence="10 11">
    <name type="scientific">Schistosoma mekongi</name>
    <name type="common">Parasitic worm</name>
    <dbReference type="NCBI Taxonomy" id="38744"/>
    <lineage>
        <taxon>Eukaryota</taxon>
        <taxon>Metazoa</taxon>
        <taxon>Spiralia</taxon>
        <taxon>Lophotrochozoa</taxon>
        <taxon>Platyhelminthes</taxon>
        <taxon>Trematoda</taxon>
        <taxon>Digenea</taxon>
        <taxon>Strigeidida</taxon>
        <taxon>Schistosomatoidea</taxon>
        <taxon>Schistosomatidae</taxon>
        <taxon>Schistosoma</taxon>
    </lineage>
</organism>
<comment type="similarity">
    <text evidence="2">Belongs to the COG7 family.</text>
</comment>
<keyword evidence="9" id="KW-0175">Coiled coil</keyword>
<dbReference type="EMBL" id="JALJAT010000008">
    <property type="protein sequence ID" value="KAK4467893.1"/>
    <property type="molecule type" value="Genomic_DNA"/>
</dbReference>
<evidence type="ECO:0000313" key="11">
    <source>
        <dbReference type="Proteomes" id="UP001292079"/>
    </source>
</evidence>
<comment type="subcellular location">
    <subcellularLocation>
        <location evidence="1">Golgi apparatus membrane</location>
        <topology evidence="1">Peripheral membrane protein</topology>
    </subcellularLocation>
</comment>
<evidence type="ECO:0000256" key="9">
    <source>
        <dbReference type="SAM" id="Coils"/>
    </source>
</evidence>
<gene>
    <name evidence="10" type="ORF">MN116_008504</name>
</gene>
<comment type="caution">
    <text evidence="10">The sequence shown here is derived from an EMBL/GenBank/DDBJ whole genome shotgun (WGS) entry which is preliminary data.</text>
</comment>
<keyword evidence="5" id="KW-0653">Protein transport</keyword>
<keyword evidence="11" id="KW-1185">Reference proteome</keyword>
<keyword evidence="6" id="KW-0333">Golgi apparatus</keyword>
<keyword evidence="7" id="KW-0472">Membrane</keyword>
<dbReference type="GO" id="GO:0000139">
    <property type="term" value="C:Golgi membrane"/>
    <property type="evidence" value="ECO:0007669"/>
    <property type="project" value="UniProtKB-SubCell"/>
</dbReference>
<dbReference type="PANTHER" id="PTHR21443">
    <property type="entry name" value="CONSERVED OLIGOMERIC GOLGI COMPLEX COMPONENT 7"/>
    <property type="match status" value="1"/>
</dbReference>